<dbReference type="GO" id="GO:0004553">
    <property type="term" value="F:hydrolase activity, hydrolyzing O-glycosyl compounds"/>
    <property type="evidence" value="ECO:0007669"/>
    <property type="project" value="InterPro"/>
</dbReference>
<dbReference type="InterPro" id="IPR008264">
    <property type="entry name" value="Beta_glucanase"/>
</dbReference>
<dbReference type="Pfam" id="PF13860">
    <property type="entry name" value="FlgD_ig"/>
    <property type="match status" value="1"/>
</dbReference>
<keyword evidence="1" id="KW-0378">Hydrolase</keyword>
<dbReference type="Pfam" id="PF00722">
    <property type="entry name" value="Glyco_hydro_16"/>
    <property type="match status" value="1"/>
</dbReference>
<dbReference type="EMBL" id="UINC01004271">
    <property type="protein sequence ID" value="SVA13099.1"/>
    <property type="molecule type" value="Genomic_DNA"/>
</dbReference>
<dbReference type="AlphaFoldDB" id="A0A381TBI9"/>
<dbReference type="GO" id="GO:0005975">
    <property type="term" value="P:carbohydrate metabolic process"/>
    <property type="evidence" value="ECO:0007669"/>
    <property type="project" value="InterPro"/>
</dbReference>
<gene>
    <name evidence="4" type="ORF">METZ01_LOCUS65953</name>
</gene>
<sequence>MVPVVEGKPFRGGELRTYESYRYGRFEVSMRSAPGSGVLSSFFTYRDFWSEGLTGSENWNEIDWEYLGVHGDKAQTNYITQGEWNHEQLVTVGFNPHEDFHVYAFEWTPEYLAFFIDDDLVRYDDGYHIDSLYHYQKIMMNIWQPTYVEWVGEFDEDILPVYAFYDWVKYYAYVPGTGNTGTGNDFIQLWEDDFDDWDTDRWEKATHTFDNNNVDFIEENVVFHDGHMILCMTTPDNTGYGNEDPEHVLLNPGFESGFMSWSVWPENLTNYSVVTDPVLHGDHSLKLFGQNTGTTNSIAVYQTFNPSQGEEFTFLGSVYSASDDPIAGDNTAFLELTFFDGNWSVLGDQPVSSSITSSSPTDQWLPLTVSGTAPNGVVSFNVAMIFKQMNSAGGSVYFDDLGLFYPELSINIDIPRVNHTTLQVYPNPFNNRTIIHIKTQDLGSATLTIVNMLGQWVKTIVSGGTHSGEHSLSWDGTNYSGKELPSGVYFAIIEGSSMVDAEKIILLK</sequence>
<dbReference type="Gene3D" id="2.60.120.200">
    <property type="match status" value="1"/>
</dbReference>
<accession>A0A381TBI9</accession>
<protein>
    <recommendedName>
        <fullName evidence="3">GH16 domain-containing protein</fullName>
    </recommendedName>
</protein>
<evidence type="ECO:0000256" key="1">
    <source>
        <dbReference type="ARBA" id="ARBA00022801"/>
    </source>
</evidence>
<feature type="domain" description="GH16" evidence="3">
    <location>
        <begin position="1"/>
        <end position="176"/>
    </location>
</feature>
<dbReference type="InterPro" id="IPR013320">
    <property type="entry name" value="ConA-like_dom_sf"/>
</dbReference>
<evidence type="ECO:0000313" key="4">
    <source>
        <dbReference type="EMBL" id="SVA13099.1"/>
    </source>
</evidence>
<dbReference type="PRINTS" id="PR00737">
    <property type="entry name" value="GLHYDRLASE16"/>
</dbReference>
<dbReference type="PROSITE" id="PS51762">
    <property type="entry name" value="GH16_2"/>
    <property type="match status" value="1"/>
</dbReference>
<evidence type="ECO:0000259" key="3">
    <source>
        <dbReference type="PROSITE" id="PS51762"/>
    </source>
</evidence>
<name>A0A381TBI9_9ZZZZ</name>
<dbReference type="Gene3D" id="2.60.120.260">
    <property type="entry name" value="Galactose-binding domain-like"/>
    <property type="match status" value="1"/>
</dbReference>
<dbReference type="InterPro" id="IPR025965">
    <property type="entry name" value="FlgD/Vpr_Ig-like"/>
</dbReference>
<organism evidence="4">
    <name type="scientific">marine metagenome</name>
    <dbReference type="NCBI Taxonomy" id="408172"/>
    <lineage>
        <taxon>unclassified sequences</taxon>
        <taxon>metagenomes</taxon>
        <taxon>ecological metagenomes</taxon>
    </lineage>
</organism>
<reference evidence="4" key="1">
    <citation type="submission" date="2018-05" db="EMBL/GenBank/DDBJ databases">
        <authorList>
            <person name="Lanie J.A."/>
            <person name="Ng W.-L."/>
            <person name="Kazmierczak K.M."/>
            <person name="Andrzejewski T.M."/>
            <person name="Davidsen T.M."/>
            <person name="Wayne K.J."/>
            <person name="Tettelin H."/>
            <person name="Glass J.I."/>
            <person name="Rusch D."/>
            <person name="Podicherti R."/>
            <person name="Tsui H.-C.T."/>
            <person name="Winkler M.E."/>
        </authorList>
    </citation>
    <scope>NUCLEOTIDE SEQUENCE</scope>
</reference>
<dbReference type="InterPro" id="IPR026444">
    <property type="entry name" value="Secre_tail"/>
</dbReference>
<dbReference type="NCBIfam" id="TIGR04183">
    <property type="entry name" value="Por_Secre_tail"/>
    <property type="match status" value="1"/>
</dbReference>
<proteinExistence type="predicted"/>
<dbReference type="InterPro" id="IPR044791">
    <property type="entry name" value="Beta-glucanase/XTH"/>
</dbReference>
<dbReference type="SUPFAM" id="SSF49899">
    <property type="entry name" value="Concanavalin A-like lectins/glucanases"/>
    <property type="match status" value="1"/>
</dbReference>
<keyword evidence="2" id="KW-0326">Glycosidase</keyword>
<evidence type="ECO:0000256" key="2">
    <source>
        <dbReference type="ARBA" id="ARBA00023295"/>
    </source>
</evidence>
<dbReference type="Gene3D" id="2.60.40.4070">
    <property type="match status" value="1"/>
</dbReference>
<dbReference type="InterPro" id="IPR000757">
    <property type="entry name" value="Beta-glucanase-like"/>
</dbReference>
<dbReference type="PANTHER" id="PTHR31062">
    <property type="entry name" value="XYLOGLUCAN ENDOTRANSGLUCOSYLASE/HYDROLASE PROTEIN 8-RELATED"/>
    <property type="match status" value="1"/>
</dbReference>